<reference evidence="2 3" key="1">
    <citation type="submission" date="2018-10" db="EMBL/GenBank/DDBJ databases">
        <title>Sequencing the genomes of 1000 actinobacteria strains.</title>
        <authorList>
            <person name="Klenk H.-P."/>
        </authorList>
    </citation>
    <scope>NUCLEOTIDE SEQUENCE [LARGE SCALE GENOMIC DNA]</scope>
    <source>
        <strain evidence="2 3">DSM 17894</strain>
    </source>
</reference>
<evidence type="ECO:0000313" key="3">
    <source>
        <dbReference type="Proteomes" id="UP000280008"/>
    </source>
</evidence>
<keyword evidence="3" id="KW-1185">Reference proteome</keyword>
<name>A0A495IHB5_9MICO</name>
<proteinExistence type="predicted"/>
<accession>A0A495IHB5</accession>
<sequence>MTPMRTTGIQSLIVLTDPACVFALDLVNSGHTCESAVAALVSRRLGLSVEHTAEVIDGLVGIGWIERAGLDRIASKGIDDFDEHCREGLDHLAWLRAVGDDEHAADTVGAILAAWDTRSTDPFRRRRGALFRESEAGRRHAARVRARSLGFAFADPDVDSATDDAQFGDERLPEAG</sequence>
<dbReference type="Proteomes" id="UP000280008">
    <property type="component" value="Unassembled WGS sequence"/>
</dbReference>
<gene>
    <name evidence="2" type="ORF">C8E83_2227</name>
</gene>
<protein>
    <submittedName>
        <fullName evidence="2">Uncharacterized protein</fullName>
    </submittedName>
</protein>
<comment type="caution">
    <text evidence="2">The sequence shown here is derived from an EMBL/GenBank/DDBJ whole genome shotgun (WGS) entry which is preliminary data.</text>
</comment>
<evidence type="ECO:0000256" key="1">
    <source>
        <dbReference type="SAM" id="MobiDB-lite"/>
    </source>
</evidence>
<organism evidence="2 3">
    <name type="scientific">Frondihabitans australicus</name>
    <dbReference type="NCBI Taxonomy" id="386892"/>
    <lineage>
        <taxon>Bacteria</taxon>
        <taxon>Bacillati</taxon>
        <taxon>Actinomycetota</taxon>
        <taxon>Actinomycetes</taxon>
        <taxon>Micrococcales</taxon>
        <taxon>Microbacteriaceae</taxon>
        <taxon>Frondihabitans</taxon>
    </lineage>
</organism>
<evidence type="ECO:0000313" key="2">
    <source>
        <dbReference type="EMBL" id="RKR75090.1"/>
    </source>
</evidence>
<feature type="region of interest" description="Disordered" evidence="1">
    <location>
        <begin position="156"/>
        <end position="176"/>
    </location>
</feature>
<dbReference type="EMBL" id="RBKS01000001">
    <property type="protein sequence ID" value="RKR75090.1"/>
    <property type="molecule type" value="Genomic_DNA"/>
</dbReference>
<dbReference type="AlphaFoldDB" id="A0A495IHB5"/>